<dbReference type="PROSITE" id="PS50053">
    <property type="entry name" value="UBIQUITIN_2"/>
    <property type="match status" value="1"/>
</dbReference>
<keyword evidence="6" id="KW-1185">Reference proteome</keyword>
<feature type="region of interest" description="Disordered" evidence="3">
    <location>
        <begin position="422"/>
        <end position="449"/>
    </location>
</feature>
<name>A0A2P4SR57_BAMTH</name>
<comment type="subcellular location">
    <subcellularLocation>
        <location evidence="1">Cytoplasm</location>
    </subcellularLocation>
</comment>
<dbReference type="AlphaFoldDB" id="A0A2P4SR57"/>
<feature type="compositionally biased region" description="Low complexity" evidence="3">
    <location>
        <begin position="504"/>
        <end position="520"/>
    </location>
</feature>
<dbReference type="GO" id="GO:0006511">
    <property type="term" value="P:ubiquitin-dependent protein catabolic process"/>
    <property type="evidence" value="ECO:0007669"/>
    <property type="project" value="TreeGrafter"/>
</dbReference>
<dbReference type="PANTHER" id="PTHR10677:SF16">
    <property type="entry name" value="UBIQUILIN-1"/>
    <property type="match status" value="1"/>
</dbReference>
<feature type="region of interest" description="Disordered" evidence="3">
    <location>
        <begin position="502"/>
        <end position="536"/>
    </location>
</feature>
<dbReference type="FunFam" id="3.10.20.90:FF:000095">
    <property type="entry name" value="Ubiquilin 4"/>
    <property type="match status" value="1"/>
</dbReference>
<evidence type="ECO:0000256" key="1">
    <source>
        <dbReference type="ARBA" id="ARBA00004496"/>
    </source>
</evidence>
<dbReference type="InterPro" id="IPR000626">
    <property type="entry name" value="Ubiquitin-like_dom"/>
</dbReference>
<dbReference type="Proteomes" id="UP000237246">
    <property type="component" value="Unassembled WGS sequence"/>
</dbReference>
<sequence length="536" mass="57900">MSENKGVAGVGQPIVTTDSADVINVVVKTLKQKEHFKVAESSTIQQFKEDIAMRFHTPPDLLVLIFAGKILKDHDTLSQHRVHSGANIHLVIRSPKRPQDSLADQGAAAALVQPHSHSGPGVFLEGMADLQSLILIPQNVPGLLNSSQEIVAQTTEDLLLRMINSELDLNAINNNMFLLGFLLGVTGTNILGLDSADVSEVVNGIQCPDVSLDRLLSEVAQSAFRHSILSNPNLLSDIVTTNPQMQQLAEQNPEISRVLTSSDTVQDILEAYSSPAVMQEMIRNHDLAMNNLESIPGGYSILEQLYREIEEPILDAVQTQMEDNVFAGLDSNPAPGGARLPDCTENRRPLPNPWDPQPNSGSNNAFEWDEHMASSGDSLIEVNLGSAANVVEPGKGGVQSMVQLLAENSELMHDLESAITDPDSPVQMLLHGDHTSSDGNSPPEDQSTQQLPLEMENAEISVLLRNPRALQALLQVQIGLNTLHAEVPDFILSLGEAPVELEGMDSSSQSSGVEDVSLGSEHSEGEEQEGMSEQQP</sequence>
<evidence type="ECO:0000259" key="4">
    <source>
        <dbReference type="PROSITE" id="PS50053"/>
    </source>
</evidence>
<dbReference type="InterPro" id="IPR029071">
    <property type="entry name" value="Ubiquitin-like_domsf"/>
</dbReference>
<evidence type="ECO:0000256" key="3">
    <source>
        <dbReference type="SAM" id="MobiDB-lite"/>
    </source>
</evidence>
<dbReference type="OrthoDB" id="9450922at2759"/>
<proteinExistence type="predicted"/>
<protein>
    <recommendedName>
        <fullName evidence="4">Ubiquitin-like domain-containing protein</fullName>
    </recommendedName>
</protein>
<dbReference type="PANTHER" id="PTHR10677">
    <property type="entry name" value="UBIQUILIN"/>
    <property type="match status" value="1"/>
</dbReference>
<feature type="region of interest" description="Disordered" evidence="3">
    <location>
        <begin position="344"/>
        <end position="367"/>
    </location>
</feature>
<dbReference type="InterPro" id="IPR015496">
    <property type="entry name" value="Ubiquilin"/>
</dbReference>
<comment type="caution">
    <text evidence="5">The sequence shown here is derived from an EMBL/GenBank/DDBJ whole genome shotgun (WGS) entry which is preliminary data.</text>
</comment>
<evidence type="ECO:0000313" key="6">
    <source>
        <dbReference type="Proteomes" id="UP000237246"/>
    </source>
</evidence>
<dbReference type="Pfam" id="PF00240">
    <property type="entry name" value="ubiquitin"/>
    <property type="match status" value="1"/>
</dbReference>
<reference evidence="5 6" key="1">
    <citation type="submission" date="2018-01" db="EMBL/GenBank/DDBJ databases">
        <title>Comparison of the Chinese Bamboo Partridge and Red Junglefowl genome sequences highlights the importance of demography in genome evolution.</title>
        <authorList>
            <person name="Tiley G.P."/>
            <person name="Kimball R.T."/>
            <person name="Braun E.L."/>
            <person name="Burleigh J.G."/>
        </authorList>
    </citation>
    <scope>NUCLEOTIDE SEQUENCE [LARGE SCALE GENOMIC DNA]</scope>
    <source>
        <strain evidence="5">RTK389</strain>
        <tissue evidence="5">Blood</tissue>
    </source>
</reference>
<dbReference type="EMBL" id="PPHD01027877">
    <property type="protein sequence ID" value="POI26597.1"/>
    <property type="molecule type" value="Genomic_DNA"/>
</dbReference>
<evidence type="ECO:0000256" key="2">
    <source>
        <dbReference type="ARBA" id="ARBA00022490"/>
    </source>
</evidence>
<accession>A0A2P4SR57</accession>
<dbReference type="Gene3D" id="3.10.20.90">
    <property type="entry name" value="Phosphatidylinositol 3-kinase Catalytic Subunit, Chain A, domain 1"/>
    <property type="match status" value="1"/>
</dbReference>
<evidence type="ECO:0000313" key="5">
    <source>
        <dbReference type="EMBL" id="POI26597.1"/>
    </source>
</evidence>
<feature type="domain" description="Ubiquitin-like" evidence="4">
    <location>
        <begin position="23"/>
        <end position="97"/>
    </location>
</feature>
<dbReference type="SUPFAM" id="SSF54236">
    <property type="entry name" value="Ubiquitin-like"/>
    <property type="match status" value="1"/>
</dbReference>
<dbReference type="GO" id="GO:0005829">
    <property type="term" value="C:cytosol"/>
    <property type="evidence" value="ECO:0007669"/>
    <property type="project" value="TreeGrafter"/>
</dbReference>
<dbReference type="SMART" id="SM00213">
    <property type="entry name" value="UBQ"/>
    <property type="match status" value="1"/>
</dbReference>
<feature type="compositionally biased region" description="Polar residues" evidence="3">
    <location>
        <begin position="437"/>
        <end position="449"/>
    </location>
</feature>
<organism evidence="5 6">
    <name type="scientific">Bambusicola thoracicus</name>
    <name type="common">Chinese bamboo-partridge</name>
    <name type="synonym">Perdix thoracica</name>
    <dbReference type="NCBI Taxonomy" id="9083"/>
    <lineage>
        <taxon>Eukaryota</taxon>
        <taxon>Metazoa</taxon>
        <taxon>Chordata</taxon>
        <taxon>Craniata</taxon>
        <taxon>Vertebrata</taxon>
        <taxon>Euteleostomi</taxon>
        <taxon>Archelosauria</taxon>
        <taxon>Archosauria</taxon>
        <taxon>Dinosauria</taxon>
        <taxon>Saurischia</taxon>
        <taxon>Theropoda</taxon>
        <taxon>Coelurosauria</taxon>
        <taxon>Aves</taxon>
        <taxon>Neognathae</taxon>
        <taxon>Galloanserae</taxon>
        <taxon>Galliformes</taxon>
        <taxon>Phasianidae</taxon>
        <taxon>Perdicinae</taxon>
        <taxon>Bambusicola</taxon>
    </lineage>
</organism>
<dbReference type="GO" id="GO:0031593">
    <property type="term" value="F:polyubiquitin modification-dependent protein binding"/>
    <property type="evidence" value="ECO:0007669"/>
    <property type="project" value="TreeGrafter"/>
</dbReference>
<dbReference type="Pfam" id="PF23195">
    <property type="entry name" value="UBQLN1"/>
    <property type="match status" value="1"/>
</dbReference>
<gene>
    <name evidence="5" type="ORF">CIB84_009653</name>
</gene>
<keyword evidence="2" id="KW-0963">Cytoplasm</keyword>